<evidence type="ECO:0000313" key="3">
    <source>
        <dbReference type="EMBL" id="SJX22334.1"/>
    </source>
</evidence>
<evidence type="ECO:0008006" key="5">
    <source>
        <dbReference type="Google" id="ProtNLM"/>
    </source>
</evidence>
<dbReference type="RefSeq" id="WP_087012805.1">
    <property type="nucleotide sequence ID" value="NZ_FUUY01000006.1"/>
</dbReference>
<name>A0A1R7QDI4_ACIJO</name>
<protein>
    <recommendedName>
        <fullName evidence="5">Lipoprotein</fullName>
    </recommendedName>
</protein>
<evidence type="ECO:0000256" key="1">
    <source>
        <dbReference type="SAM" id="MobiDB-lite"/>
    </source>
</evidence>
<dbReference type="PROSITE" id="PS51257">
    <property type="entry name" value="PROKAR_LIPOPROTEIN"/>
    <property type="match status" value="1"/>
</dbReference>
<feature type="region of interest" description="Disordered" evidence="1">
    <location>
        <begin position="23"/>
        <end position="75"/>
    </location>
</feature>
<sequence precursor="true">MINMKMALVVLASAAMLSLAACSDKKQETEQTPVESSATETPVTNIEVSPEMIDAAPLESEEAGASAPVAASEAK</sequence>
<reference evidence="3 4" key="1">
    <citation type="submission" date="2017-02" db="EMBL/GenBank/DDBJ databases">
        <authorList>
            <person name="Peterson S.W."/>
        </authorList>
    </citation>
    <scope>NUCLEOTIDE SEQUENCE [LARGE SCALE GENOMIC DNA]</scope>
    <source>
        <strain evidence="3">C6</strain>
    </source>
</reference>
<keyword evidence="2" id="KW-0732">Signal</keyword>
<evidence type="ECO:0000313" key="4">
    <source>
        <dbReference type="Proteomes" id="UP000196240"/>
    </source>
</evidence>
<accession>A0A1R7QDI4</accession>
<dbReference type="Proteomes" id="UP000196240">
    <property type="component" value="Unassembled WGS sequence"/>
</dbReference>
<dbReference type="AlphaFoldDB" id="A0A1R7QDI4"/>
<proteinExistence type="predicted"/>
<organism evidence="3 4">
    <name type="scientific">Acinetobacter johnsonii</name>
    <dbReference type="NCBI Taxonomy" id="40214"/>
    <lineage>
        <taxon>Bacteria</taxon>
        <taxon>Pseudomonadati</taxon>
        <taxon>Pseudomonadota</taxon>
        <taxon>Gammaproteobacteria</taxon>
        <taxon>Moraxellales</taxon>
        <taxon>Moraxellaceae</taxon>
        <taxon>Acinetobacter</taxon>
    </lineage>
</organism>
<gene>
    <name evidence="3" type="ORF">ACNJC6_01976</name>
</gene>
<feature type="compositionally biased region" description="Low complexity" evidence="1">
    <location>
        <begin position="63"/>
        <end position="75"/>
    </location>
</feature>
<dbReference type="EMBL" id="FUUY01000006">
    <property type="protein sequence ID" value="SJX22334.1"/>
    <property type="molecule type" value="Genomic_DNA"/>
</dbReference>
<evidence type="ECO:0000256" key="2">
    <source>
        <dbReference type="SAM" id="SignalP"/>
    </source>
</evidence>
<feature type="signal peptide" evidence="2">
    <location>
        <begin position="1"/>
        <end position="20"/>
    </location>
</feature>
<feature type="chain" id="PRO_5010210928" description="Lipoprotein" evidence="2">
    <location>
        <begin position="21"/>
        <end position="75"/>
    </location>
</feature>
<feature type="compositionally biased region" description="Polar residues" evidence="1">
    <location>
        <begin position="30"/>
        <end position="47"/>
    </location>
</feature>